<dbReference type="eggNOG" id="ENOG502ZTTW">
    <property type="taxonomic scope" value="Bacteria"/>
</dbReference>
<dbReference type="EMBL" id="CP000612">
    <property type="protein sequence ID" value="ABO48739.1"/>
    <property type="molecule type" value="Genomic_DNA"/>
</dbReference>
<reference evidence="1 2" key="1">
    <citation type="submission" date="2007-03" db="EMBL/GenBank/DDBJ databases">
        <title>Complete sequence of Desulfotomaculum reducens MI-1.</title>
        <authorList>
            <consortium name="US DOE Joint Genome Institute"/>
            <person name="Copeland A."/>
            <person name="Lucas S."/>
            <person name="Lapidus A."/>
            <person name="Barry K."/>
            <person name="Detter J.C."/>
            <person name="Glavina del Rio T."/>
            <person name="Hammon N."/>
            <person name="Israni S."/>
            <person name="Dalin E."/>
            <person name="Tice H."/>
            <person name="Pitluck S."/>
            <person name="Sims D."/>
            <person name="Brettin T."/>
            <person name="Bruce D."/>
            <person name="Han C."/>
            <person name="Tapia R."/>
            <person name="Schmutz J."/>
            <person name="Larimer F."/>
            <person name="Land M."/>
            <person name="Hauser L."/>
            <person name="Kyrpides N."/>
            <person name="Kim E."/>
            <person name="Tebo B.M."/>
            <person name="Richardson P."/>
        </authorList>
    </citation>
    <scope>NUCLEOTIDE SEQUENCE [LARGE SCALE GENOMIC DNA]</scope>
    <source>
        <strain evidence="1 2">MI-1</strain>
    </source>
</reference>
<proteinExistence type="predicted"/>
<dbReference type="KEGG" id="drm:Dred_0190"/>
<evidence type="ECO:0000313" key="2">
    <source>
        <dbReference type="Proteomes" id="UP000001556"/>
    </source>
</evidence>
<protein>
    <submittedName>
        <fullName evidence="1">Uncharacterized protein</fullName>
    </submittedName>
</protein>
<organism evidence="1 2">
    <name type="scientific">Desulforamulus reducens (strain ATCC BAA-1160 / DSM 100696 / MI-1)</name>
    <name type="common">Desulfotomaculum reducens</name>
    <dbReference type="NCBI Taxonomy" id="349161"/>
    <lineage>
        <taxon>Bacteria</taxon>
        <taxon>Bacillati</taxon>
        <taxon>Bacillota</taxon>
        <taxon>Clostridia</taxon>
        <taxon>Eubacteriales</taxon>
        <taxon>Peptococcaceae</taxon>
        <taxon>Desulforamulus</taxon>
    </lineage>
</organism>
<name>A4J0Y6_DESRM</name>
<dbReference type="RefSeq" id="WP_011876580.1">
    <property type="nucleotide sequence ID" value="NC_009253.1"/>
</dbReference>
<sequence>MTTPKLADLIDEYNEIKGQISFRPDYKKLADKNLARVIFCEKTVGSSHFSLIRNEDFEIIFTHRIGKKTHQATLDLNTFDPRYDNNLLLTWCPDYCELRWDYQHSCCLDSFL</sequence>
<dbReference type="HOGENOM" id="CLU_2166868_0_0_9"/>
<dbReference type="Proteomes" id="UP000001556">
    <property type="component" value="Chromosome"/>
</dbReference>
<keyword evidence="2" id="KW-1185">Reference proteome</keyword>
<gene>
    <name evidence="1" type="ordered locus">Dred_0190</name>
</gene>
<dbReference type="AlphaFoldDB" id="A4J0Y6"/>
<accession>A4J0Y6</accession>
<evidence type="ECO:0000313" key="1">
    <source>
        <dbReference type="EMBL" id="ABO48739.1"/>
    </source>
</evidence>
<dbReference type="OrthoDB" id="1786798at2"/>